<dbReference type="OrthoDB" id="4280289at2"/>
<evidence type="ECO:0000313" key="8">
    <source>
        <dbReference type="Proteomes" id="UP000031890"/>
    </source>
</evidence>
<evidence type="ECO:0000313" key="7">
    <source>
        <dbReference type="EMBL" id="AJI78544.1"/>
    </source>
</evidence>
<comment type="catalytic activity">
    <reaction evidence="5">
        <text>a 2'-deoxyadenosine in DNA + S-adenosyl-L-methionine = an N(6)-methyl-2'-deoxyadenosine in DNA + S-adenosyl-L-homocysteine + H(+)</text>
        <dbReference type="Rhea" id="RHEA:15197"/>
        <dbReference type="Rhea" id="RHEA-COMP:12418"/>
        <dbReference type="Rhea" id="RHEA-COMP:12419"/>
        <dbReference type="ChEBI" id="CHEBI:15378"/>
        <dbReference type="ChEBI" id="CHEBI:57856"/>
        <dbReference type="ChEBI" id="CHEBI:59789"/>
        <dbReference type="ChEBI" id="CHEBI:90615"/>
        <dbReference type="ChEBI" id="CHEBI:90616"/>
        <dbReference type="EC" id="2.1.1.72"/>
    </reaction>
</comment>
<name>A0A0B6F029_9CORY</name>
<dbReference type="SUPFAM" id="SSF53335">
    <property type="entry name" value="S-adenosyl-L-methionine-dependent methyltransferases"/>
    <property type="match status" value="1"/>
</dbReference>
<accession>A0A0B6F029</accession>
<dbReference type="HOGENOM" id="CLU_009149_1_0_11"/>
<organism evidence="7 8">
    <name type="scientific">Corynebacterium singulare</name>
    <dbReference type="NCBI Taxonomy" id="161899"/>
    <lineage>
        <taxon>Bacteria</taxon>
        <taxon>Bacillati</taxon>
        <taxon>Actinomycetota</taxon>
        <taxon>Actinomycetes</taxon>
        <taxon>Mycobacteriales</taxon>
        <taxon>Corynebacteriaceae</taxon>
        <taxon>Corynebacterium</taxon>
    </lineage>
</organism>
<dbReference type="GO" id="GO:0009007">
    <property type="term" value="F:site-specific DNA-methyltransferase (adenine-specific) activity"/>
    <property type="evidence" value="ECO:0007669"/>
    <property type="project" value="UniProtKB-EC"/>
</dbReference>
<dbReference type="GO" id="GO:0003677">
    <property type="term" value="F:DNA binding"/>
    <property type="evidence" value="ECO:0007669"/>
    <property type="project" value="InterPro"/>
</dbReference>
<protein>
    <recommendedName>
        <fullName evidence="1">site-specific DNA-methyltransferase (adenine-specific)</fullName>
        <ecNumber evidence="1">2.1.1.72</ecNumber>
    </recommendedName>
</protein>
<dbReference type="RefSeq" id="WP_052471386.1">
    <property type="nucleotide sequence ID" value="NZ_CP010827.1"/>
</dbReference>
<dbReference type="STRING" id="161899.CSING_05025"/>
<evidence type="ECO:0000256" key="4">
    <source>
        <dbReference type="ARBA" id="ARBA00022747"/>
    </source>
</evidence>
<sequence length="1027" mass="114805">MTTPQSLITRLAAPDATGRTEADIQSDIKTLLITADFDLDTPRLEEQIGDGSRRRIDIATGATVIEVKKRLTNEIADADYINQLAGYVTTRMSQDGSRYNGILTDGKTWWLFEQSPADGSFARRSTFELSSGATEVGLVEWLQAVLATRSNITPTHANIESLLGASSPAYSQDVAYLLDLYAQVRTNPTVGLKRDLWARLLRSALGTGFDTDNNKLFIDHTLLVVEASVIGHAVMGLPLDDLLQHPERLLSGDEFRQAGIYNVIESGFFDWILLAEGGQKYLSRIVKRIQMFDWSDIDHDALKILYESVINADVRKGMGEYYTPDWLAEGVTAKVLDKPLEQSALDPACGSGTFLFQAIRRIITAAEAAGWDSPTIVEHVQSHVFGLDIHPVSVLLARVTYLLALGEHLHDRGDVWVPVHLGDSMQWYQPGDHEENVFTINTEGVDLADVQNATLFSIARTLAFPLNSLGDTDTFDQLVTAMTDRAKEHTDPTAPRPEVDSVLKRFGIAPSTADYTLLADTFATLCDLNAEGRDSIWGFYIRNQVRPLWLSMPGRRVDVLIGNPPWVAYRYMTPDLQEKYRAFANRYNLWHGGAVATQQDLVGLFITRSVAKYLNDGGTFGFVTPLAVLSRKAYEGFRAGRWGTYLRGEFTETWDLDKMRPRGFFPVPSAVVFGTRHTFHDPTKSSEEPACGFPPTKKVLSGLRVRNDWPATYEALTITEAKNVELGTDAGDRSPYNEVVVNGATIFPRMLFFVEEQTQTTSRLGRTQGTTTVESYRTSLEKEPWKSQPSWSATLPSRYIFDVHLGSTLVPFGLLEPWRAVLPIERQQLMDEQQIDNADNSVRDWWRDVSQRWEDNKTKQSKLSLMGNLDYQRKLSKQLNAVKHRVLYSASGNTVAAARIADPRAVIEHKLYWMPANGKEEARYLTAILNAPVTTEMVAVYQSRGLFGGRDFDKNVWRLPIPKFNPADPLHMRLVNLATKAEEVAAGVDAGAYGFQKHRRLVRDALTKAGITEPMNVAVKNLLGEDD</sequence>
<keyword evidence="3 7" id="KW-0808">Transferase</keyword>
<gene>
    <name evidence="7" type="ORF">CSING_05025</name>
</gene>
<dbReference type="KEGG" id="csx:CSING_05025"/>
<dbReference type="PANTHER" id="PTHR33841:SF1">
    <property type="entry name" value="DNA METHYLTRANSFERASE A"/>
    <property type="match status" value="1"/>
</dbReference>
<dbReference type="PROSITE" id="PS00092">
    <property type="entry name" value="N6_MTASE"/>
    <property type="match status" value="1"/>
</dbReference>
<dbReference type="PRINTS" id="PR00507">
    <property type="entry name" value="N12N6MTFRASE"/>
</dbReference>
<evidence type="ECO:0000256" key="5">
    <source>
        <dbReference type="ARBA" id="ARBA00047942"/>
    </source>
</evidence>
<evidence type="ECO:0000256" key="3">
    <source>
        <dbReference type="ARBA" id="ARBA00022679"/>
    </source>
</evidence>
<dbReference type="PANTHER" id="PTHR33841">
    <property type="entry name" value="DNA METHYLTRANSFERASE YEEA-RELATED"/>
    <property type="match status" value="1"/>
</dbReference>
<keyword evidence="2 7" id="KW-0489">Methyltransferase</keyword>
<reference evidence="7 8" key="1">
    <citation type="journal article" date="2015" name="Genome Announc.">
        <title>Complete Genome Sequence and Annotation of Corynebacterium singulare DSM 44357, Isolated from a Human Semen Specimen.</title>
        <authorList>
            <person name="Merten M."/>
            <person name="Brinkrolf K."/>
            <person name="Albersmeier A."/>
            <person name="Kutter Y."/>
            <person name="Ruckert C."/>
            <person name="Tauch A."/>
        </authorList>
    </citation>
    <scope>NUCLEOTIDE SEQUENCE [LARGE SCALE GENOMIC DNA]</scope>
    <source>
        <strain evidence="7">IBS B52218</strain>
    </source>
</reference>
<evidence type="ECO:0000256" key="1">
    <source>
        <dbReference type="ARBA" id="ARBA00011900"/>
    </source>
</evidence>
<dbReference type="EMBL" id="CP010827">
    <property type="protein sequence ID" value="AJI78544.1"/>
    <property type="molecule type" value="Genomic_DNA"/>
</dbReference>
<dbReference type="GO" id="GO:0009307">
    <property type="term" value="P:DNA restriction-modification system"/>
    <property type="evidence" value="ECO:0007669"/>
    <property type="project" value="UniProtKB-KW"/>
</dbReference>
<dbReference type="Pfam" id="PF02384">
    <property type="entry name" value="N6_Mtase"/>
    <property type="match status" value="1"/>
</dbReference>
<dbReference type="REBASE" id="103004">
    <property type="entry name" value="Csi52218ORF5025P"/>
</dbReference>
<dbReference type="Proteomes" id="UP000031890">
    <property type="component" value="Chromosome"/>
</dbReference>
<dbReference type="InterPro" id="IPR002052">
    <property type="entry name" value="DNA_methylase_N6_adenine_CS"/>
</dbReference>
<keyword evidence="4" id="KW-0680">Restriction system</keyword>
<evidence type="ECO:0000259" key="6">
    <source>
        <dbReference type="Pfam" id="PF02384"/>
    </source>
</evidence>
<evidence type="ECO:0000256" key="2">
    <source>
        <dbReference type="ARBA" id="ARBA00022603"/>
    </source>
</evidence>
<feature type="domain" description="DNA methylase adenine-specific" evidence="6">
    <location>
        <begin position="300"/>
        <end position="403"/>
    </location>
</feature>
<dbReference type="InterPro" id="IPR003356">
    <property type="entry name" value="DNA_methylase_A-5"/>
</dbReference>
<dbReference type="GO" id="GO:0032259">
    <property type="term" value="P:methylation"/>
    <property type="evidence" value="ECO:0007669"/>
    <property type="project" value="UniProtKB-KW"/>
</dbReference>
<dbReference type="AlphaFoldDB" id="A0A0B6F029"/>
<dbReference type="GO" id="GO:0008170">
    <property type="term" value="F:N-methyltransferase activity"/>
    <property type="evidence" value="ECO:0007669"/>
    <property type="project" value="InterPro"/>
</dbReference>
<dbReference type="Gene3D" id="3.40.50.150">
    <property type="entry name" value="Vaccinia Virus protein VP39"/>
    <property type="match status" value="1"/>
</dbReference>
<proteinExistence type="predicted"/>
<dbReference type="InterPro" id="IPR050953">
    <property type="entry name" value="N4_N6_ade-DNA_methylase"/>
</dbReference>
<dbReference type="EC" id="2.1.1.72" evidence="1"/>
<dbReference type="InterPro" id="IPR029063">
    <property type="entry name" value="SAM-dependent_MTases_sf"/>
</dbReference>